<comment type="caution">
    <text evidence="3">The sequence shown here is derived from an EMBL/GenBank/DDBJ whole genome shotgun (WGS) entry which is preliminary data.</text>
</comment>
<sequence length="157" mass="17424">MNAIFRWLQKLGLGAYIDNFQMAGLHSMAQLVSQESFTVKDMENMNLTKPTITRILNALKSYRQGACTNQRSETVTLSNSQDSPVSSQGSERLSQSQPSLVSLGSGAFQPGLFEFTRCSMKVTVTKRNKRPGDTPSSSQEYQSKKHKALLKSKEQSP</sequence>
<feature type="domain" description="SAM" evidence="2">
    <location>
        <begin position="3"/>
        <end position="62"/>
    </location>
</feature>
<dbReference type="SUPFAM" id="SSF47769">
    <property type="entry name" value="SAM/Pointed domain"/>
    <property type="match status" value="1"/>
</dbReference>
<accession>A0A7J7K7M3</accession>
<dbReference type="Gene3D" id="1.10.150.50">
    <property type="entry name" value="Transcription Factor, Ets-1"/>
    <property type="match status" value="1"/>
</dbReference>
<dbReference type="Pfam" id="PF00536">
    <property type="entry name" value="SAM_1"/>
    <property type="match status" value="1"/>
</dbReference>
<dbReference type="AlphaFoldDB" id="A0A7J7K7M3"/>
<feature type="region of interest" description="Disordered" evidence="1">
    <location>
        <begin position="70"/>
        <end position="101"/>
    </location>
</feature>
<proteinExistence type="predicted"/>
<evidence type="ECO:0000259" key="2">
    <source>
        <dbReference type="Pfam" id="PF00536"/>
    </source>
</evidence>
<feature type="region of interest" description="Disordered" evidence="1">
    <location>
        <begin position="124"/>
        <end position="157"/>
    </location>
</feature>
<organism evidence="3 4">
    <name type="scientific">Bugula neritina</name>
    <name type="common">Brown bryozoan</name>
    <name type="synonym">Sertularia neritina</name>
    <dbReference type="NCBI Taxonomy" id="10212"/>
    <lineage>
        <taxon>Eukaryota</taxon>
        <taxon>Metazoa</taxon>
        <taxon>Spiralia</taxon>
        <taxon>Lophotrochozoa</taxon>
        <taxon>Bryozoa</taxon>
        <taxon>Gymnolaemata</taxon>
        <taxon>Cheilostomatida</taxon>
        <taxon>Flustrina</taxon>
        <taxon>Buguloidea</taxon>
        <taxon>Bugulidae</taxon>
        <taxon>Bugula</taxon>
    </lineage>
</organism>
<evidence type="ECO:0000256" key="1">
    <source>
        <dbReference type="SAM" id="MobiDB-lite"/>
    </source>
</evidence>
<protein>
    <submittedName>
        <fullName evidence="3">TP63</fullName>
    </submittedName>
</protein>
<gene>
    <name evidence="3" type="ORF">EB796_007772</name>
</gene>
<evidence type="ECO:0000313" key="4">
    <source>
        <dbReference type="Proteomes" id="UP000593567"/>
    </source>
</evidence>
<evidence type="ECO:0000313" key="3">
    <source>
        <dbReference type="EMBL" id="KAF6033921.1"/>
    </source>
</evidence>
<dbReference type="InterPro" id="IPR013761">
    <property type="entry name" value="SAM/pointed_sf"/>
</dbReference>
<dbReference type="InterPro" id="IPR001660">
    <property type="entry name" value="SAM"/>
</dbReference>
<reference evidence="3" key="1">
    <citation type="submission" date="2020-06" db="EMBL/GenBank/DDBJ databases">
        <title>Draft genome of Bugula neritina, a colonial animal packing powerful symbionts and potential medicines.</title>
        <authorList>
            <person name="Rayko M."/>
        </authorList>
    </citation>
    <scope>NUCLEOTIDE SEQUENCE [LARGE SCALE GENOMIC DNA]</scope>
    <source>
        <strain evidence="3">Kwan_BN1</strain>
    </source>
</reference>
<name>A0A7J7K7M3_BUGNE</name>
<dbReference type="EMBL" id="VXIV02001204">
    <property type="protein sequence ID" value="KAF6033921.1"/>
    <property type="molecule type" value="Genomic_DNA"/>
</dbReference>
<dbReference type="Proteomes" id="UP000593567">
    <property type="component" value="Unassembled WGS sequence"/>
</dbReference>
<keyword evidence="4" id="KW-1185">Reference proteome</keyword>